<dbReference type="PRINTS" id="PR00080">
    <property type="entry name" value="SDRFAMILY"/>
</dbReference>
<dbReference type="PRINTS" id="PR00081">
    <property type="entry name" value="GDHRDH"/>
</dbReference>
<dbReference type="EMBL" id="BARV01009696">
    <property type="protein sequence ID" value="GAI03316.1"/>
    <property type="molecule type" value="Genomic_DNA"/>
</dbReference>
<name>X1LBT6_9ZZZZ</name>
<dbReference type="SUPFAM" id="SSF51735">
    <property type="entry name" value="NAD(P)-binding Rossmann-fold domains"/>
    <property type="match status" value="1"/>
</dbReference>
<comment type="similarity">
    <text evidence="1">Belongs to the short-chain dehydrogenases/reductases (SDR) family.</text>
</comment>
<dbReference type="Gene3D" id="3.40.50.720">
    <property type="entry name" value="NAD(P)-binding Rossmann-like Domain"/>
    <property type="match status" value="1"/>
</dbReference>
<feature type="non-terminal residue" evidence="2">
    <location>
        <position position="157"/>
    </location>
</feature>
<dbReference type="PANTHER" id="PTHR42879:SF2">
    <property type="entry name" value="3-OXOACYL-[ACYL-CARRIER-PROTEIN] REDUCTASE FABG"/>
    <property type="match status" value="1"/>
</dbReference>
<sequence length="157" mass="16790">MDISNRVAIVTGSARGIGQAIALKLAEVGATVVVNDIGEAEPLESVAEEIRAMNRQSLAVIADVSSSSEVANLVDKTINTYGKVDILVNNAGITRDQLVLRMSDEDWDTVLNVDLKSAFFCTRAVLRSMLKQRWGRIISITSIVGEVGNPGQANYAG</sequence>
<accession>X1LBT6</accession>
<reference evidence="2" key="1">
    <citation type="journal article" date="2014" name="Front. Microbiol.">
        <title>High frequency of phylogenetically diverse reductive dehalogenase-homologous genes in deep subseafloor sedimentary metagenomes.</title>
        <authorList>
            <person name="Kawai M."/>
            <person name="Futagami T."/>
            <person name="Toyoda A."/>
            <person name="Takaki Y."/>
            <person name="Nishi S."/>
            <person name="Hori S."/>
            <person name="Arai W."/>
            <person name="Tsubouchi T."/>
            <person name="Morono Y."/>
            <person name="Uchiyama I."/>
            <person name="Ito T."/>
            <person name="Fujiyama A."/>
            <person name="Inagaki F."/>
            <person name="Takami H."/>
        </authorList>
    </citation>
    <scope>NUCLEOTIDE SEQUENCE</scope>
    <source>
        <strain evidence="2">Expedition CK06-06</strain>
    </source>
</reference>
<protein>
    <recommendedName>
        <fullName evidence="3">3-oxoacyl-[acyl-carrier-protein] reductase</fullName>
    </recommendedName>
</protein>
<organism evidence="2">
    <name type="scientific">marine sediment metagenome</name>
    <dbReference type="NCBI Taxonomy" id="412755"/>
    <lineage>
        <taxon>unclassified sequences</taxon>
        <taxon>metagenomes</taxon>
        <taxon>ecological metagenomes</taxon>
    </lineage>
</organism>
<evidence type="ECO:0000313" key="2">
    <source>
        <dbReference type="EMBL" id="GAI03316.1"/>
    </source>
</evidence>
<dbReference type="Pfam" id="PF00106">
    <property type="entry name" value="adh_short"/>
    <property type="match status" value="1"/>
</dbReference>
<proteinExistence type="inferred from homology"/>
<dbReference type="AlphaFoldDB" id="X1LBT6"/>
<dbReference type="InterPro" id="IPR050259">
    <property type="entry name" value="SDR"/>
</dbReference>
<dbReference type="PANTHER" id="PTHR42879">
    <property type="entry name" value="3-OXOACYL-(ACYL-CARRIER-PROTEIN) REDUCTASE"/>
    <property type="match status" value="1"/>
</dbReference>
<gene>
    <name evidence="2" type="ORF">S06H3_19035</name>
</gene>
<dbReference type="InterPro" id="IPR036291">
    <property type="entry name" value="NAD(P)-bd_dom_sf"/>
</dbReference>
<evidence type="ECO:0000256" key="1">
    <source>
        <dbReference type="ARBA" id="ARBA00006484"/>
    </source>
</evidence>
<comment type="caution">
    <text evidence="2">The sequence shown here is derived from an EMBL/GenBank/DDBJ whole genome shotgun (WGS) entry which is preliminary data.</text>
</comment>
<dbReference type="InterPro" id="IPR002347">
    <property type="entry name" value="SDR_fam"/>
</dbReference>
<evidence type="ECO:0008006" key="3">
    <source>
        <dbReference type="Google" id="ProtNLM"/>
    </source>
</evidence>